<evidence type="ECO:0000313" key="3">
    <source>
        <dbReference type="Proteomes" id="UP001610334"/>
    </source>
</evidence>
<name>A0ABR4I4C8_9EURO</name>
<dbReference type="Proteomes" id="UP001610334">
    <property type="component" value="Unassembled WGS sequence"/>
</dbReference>
<organism evidence="2 3">
    <name type="scientific">Aspergillus granulosus</name>
    <dbReference type="NCBI Taxonomy" id="176169"/>
    <lineage>
        <taxon>Eukaryota</taxon>
        <taxon>Fungi</taxon>
        <taxon>Dikarya</taxon>
        <taxon>Ascomycota</taxon>
        <taxon>Pezizomycotina</taxon>
        <taxon>Eurotiomycetes</taxon>
        <taxon>Eurotiomycetidae</taxon>
        <taxon>Eurotiales</taxon>
        <taxon>Aspergillaceae</taxon>
        <taxon>Aspergillus</taxon>
        <taxon>Aspergillus subgen. Nidulantes</taxon>
    </lineage>
</organism>
<dbReference type="EMBL" id="JBFXLT010000002">
    <property type="protein sequence ID" value="KAL2822461.1"/>
    <property type="molecule type" value="Genomic_DNA"/>
</dbReference>
<keyword evidence="1" id="KW-0175">Coiled coil</keyword>
<comment type="caution">
    <text evidence="2">The sequence shown here is derived from an EMBL/GenBank/DDBJ whole genome shotgun (WGS) entry which is preliminary data.</text>
</comment>
<sequence length="239" mass="27716">MEQRMDTKERPSVAANVIAATNLSVKVASLCLQNSKHARNTNDDINRLREEATNLKTVLKNITKLLNGPNGRRLEGSQELIVAVEDSLSKLQRLEQELCPGITRTVLSRVGFRTLKWPLRSNDVEKTVQDLERCTQAMWLASQVDQTHIADVDDLKYFVMTSWRWPRSNPAGFLRTYHTEQTTHHEEYNFSKAGWEHTDFFLDYDRGHIDYDYEEVPADEAERLIQEKLRRKAEREQAG</sequence>
<proteinExistence type="predicted"/>
<reference evidence="2 3" key="1">
    <citation type="submission" date="2024-07" db="EMBL/GenBank/DDBJ databases">
        <title>Section-level genome sequencing and comparative genomics of Aspergillus sections Usti and Cavernicolus.</title>
        <authorList>
            <consortium name="Lawrence Berkeley National Laboratory"/>
            <person name="Nybo J.L."/>
            <person name="Vesth T.C."/>
            <person name="Theobald S."/>
            <person name="Frisvad J.C."/>
            <person name="Larsen T.O."/>
            <person name="Kjaerboelling I."/>
            <person name="Rothschild-Mancinelli K."/>
            <person name="Lyhne E.K."/>
            <person name="Kogle M.E."/>
            <person name="Barry K."/>
            <person name="Clum A."/>
            <person name="Na H."/>
            <person name="Ledsgaard L."/>
            <person name="Lin J."/>
            <person name="Lipzen A."/>
            <person name="Kuo A."/>
            <person name="Riley R."/>
            <person name="Mondo S."/>
            <person name="Labutti K."/>
            <person name="Haridas S."/>
            <person name="Pangalinan J."/>
            <person name="Salamov A.A."/>
            <person name="Simmons B.A."/>
            <person name="Magnuson J.K."/>
            <person name="Chen J."/>
            <person name="Drula E."/>
            <person name="Henrissat B."/>
            <person name="Wiebenga A."/>
            <person name="Lubbers R.J."/>
            <person name="Gomes A.C."/>
            <person name="Makela M.R."/>
            <person name="Stajich J."/>
            <person name="Grigoriev I.V."/>
            <person name="Mortensen U.H."/>
            <person name="De Vries R.P."/>
            <person name="Baker S.E."/>
            <person name="Andersen M.R."/>
        </authorList>
    </citation>
    <scope>NUCLEOTIDE SEQUENCE [LARGE SCALE GENOMIC DNA]</scope>
    <source>
        <strain evidence="2 3">CBS 588.65</strain>
    </source>
</reference>
<evidence type="ECO:0000313" key="2">
    <source>
        <dbReference type="EMBL" id="KAL2822461.1"/>
    </source>
</evidence>
<keyword evidence="3" id="KW-1185">Reference proteome</keyword>
<accession>A0ABR4I4C8</accession>
<evidence type="ECO:0000256" key="1">
    <source>
        <dbReference type="SAM" id="Coils"/>
    </source>
</evidence>
<gene>
    <name evidence="2" type="ORF">BJX63DRAFT_376588</name>
</gene>
<protein>
    <submittedName>
        <fullName evidence="2">Uncharacterized protein</fullName>
    </submittedName>
</protein>
<feature type="coiled-coil region" evidence="1">
    <location>
        <begin position="38"/>
        <end position="97"/>
    </location>
</feature>